<name>A0ABV7WV66_9GAMM</name>
<dbReference type="Proteomes" id="UP001595710">
    <property type="component" value="Unassembled WGS sequence"/>
</dbReference>
<organism evidence="1 2">
    <name type="scientific">Reinekea marina</name>
    <dbReference type="NCBI Taxonomy" id="1310421"/>
    <lineage>
        <taxon>Bacteria</taxon>
        <taxon>Pseudomonadati</taxon>
        <taxon>Pseudomonadota</taxon>
        <taxon>Gammaproteobacteria</taxon>
        <taxon>Oceanospirillales</taxon>
        <taxon>Saccharospirillaceae</taxon>
        <taxon>Reinekea</taxon>
    </lineage>
</organism>
<protein>
    <recommendedName>
        <fullName evidence="3">SPOR domain-containing protein</fullName>
    </recommendedName>
</protein>
<evidence type="ECO:0000313" key="2">
    <source>
        <dbReference type="Proteomes" id="UP001595710"/>
    </source>
</evidence>
<keyword evidence="2" id="KW-1185">Reference proteome</keyword>
<dbReference type="RefSeq" id="WP_290282088.1">
    <property type="nucleotide sequence ID" value="NZ_JAUFQI010000001.1"/>
</dbReference>
<evidence type="ECO:0008006" key="3">
    <source>
        <dbReference type="Google" id="ProtNLM"/>
    </source>
</evidence>
<accession>A0ABV7WV66</accession>
<reference evidence="2" key="1">
    <citation type="journal article" date="2019" name="Int. J. Syst. Evol. Microbiol.">
        <title>The Global Catalogue of Microorganisms (GCM) 10K type strain sequencing project: providing services to taxonomists for standard genome sequencing and annotation.</title>
        <authorList>
            <consortium name="The Broad Institute Genomics Platform"/>
            <consortium name="The Broad Institute Genome Sequencing Center for Infectious Disease"/>
            <person name="Wu L."/>
            <person name="Ma J."/>
        </authorList>
    </citation>
    <scope>NUCLEOTIDE SEQUENCE [LARGE SCALE GENOMIC DNA]</scope>
    <source>
        <strain evidence="2">CECT 8288</strain>
    </source>
</reference>
<gene>
    <name evidence="1" type="ORF">ACFOND_14150</name>
</gene>
<sequence>MTQSLLRTINTLILGGILSVSVGAAEFGLDGSFSSSPQVNAWGAGSHVQIISDQGLGVDVGARYFSDISYETESFGELNQDNFLQYEVAGLKQWGDKGFRVQMLAGALFSGVDVAAPGGAVIDQFEMGYRLDAGMSVPVFTHFRAFAEGGYQGWPSSEMPGSLRWRYGLRLNFGGNNIVPLEAVEQQQAFEADQKEAQELENPSTTIDTRVPQYVPGNMSESLPPIIEFAELCKCYPAGPYTLQLGEFKHIEQAVRAMEYRGLRQFFNSRAYQKNPLPVFLAQIDEYGSVALFLGEINELPELRYWRHELKKNGISARLRKVIGDSGERVENPTIALDPALLEPEVTYTAEEIARMNSLPATGEGIENINVEQLNSAEPVVVDVQALNSLPNTTIEMNSPILEQLPATDSKPETIEGYVQVGPLTKSALTALLNETFFKRILASDETMELPTMKSMVWDETRQEAWLNFSGFHHQAQLDNWRAMFASENFSAKSLTVLTRMNGDIYQFVLGAPINKFSVEVDRAESNLQILSRLRSPEVLWFEAFQRINQNPVTLSLNYSMADARYRIVVANLKNKAQQTEVWTHLTAVGLMPSLAEQ</sequence>
<comment type="caution">
    <text evidence="1">The sequence shown here is derived from an EMBL/GenBank/DDBJ whole genome shotgun (WGS) entry which is preliminary data.</text>
</comment>
<proteinExistence type="predicted"/>
<dbReference type="EMBL" id="JBHRYN010000020">
    <property type="protein sequence ID" value="MFC3702779.1"/>
    <property type="molecule type" value="Genomic_DNA"/>
</dbReference>
<evidence type="ECO:0000313" key="1">
    <source>
        <dbReference type="EMBL" id="MFC3702779.1"/>
    </source>
</evidence>